<protein>
    <submittedName>
        <fullName evidence="2">Uncharacterized protein</fullName>
    </submittedName>
</protein>
<organism evidence="2 3">
    <name type="scientific">Polypedilum vanderplanki</name>
    <name type="common">Sleeping chironomid midge</name>
    <dbReference type="NCBI Taxonomy" id="319348"/>
    <lineage>
        <taxon>Eukaryota</taxon>
        <taxon>Metazoa</taxon>
        <taxon>Ecdysozoa</taxon>
        <taxon>Arthropoda</taxon>
        <taxon>Hexapoda</taxon>
        <taxon>Insecta</taxon>
        <taxon>Pterygota</taxon>
        <taxon>Neoptera</taxon>
        <taxon>Endopterygota</taxon>
        <taxon>Diptera</taxon>
        <taxon>Nematocera</taxon>
        <taxon>Chironomoidea</taxon>
        <taxon>Chironomidae</taxon>
        <taxon>Chironominae</taxon>
        <taxon>Polypedilum</taxon>
        <taxon>Polypedilum</taxon>
    </lineage>
</organism>
<dbReference type="EMBL" id="JADBJN010000001">
    <property type="protein sequence ID" value="KAG5682964.1"/>
    <property type="molecule type" value="Genomic_DNA"/>
</dbReference>
<sequence>MSEALKAFAKRWVVTIVMVPSIALVHIGWMKLQDNPALVRPDEKKAYPHLQIFHKLQSAHYFDSKIRTFTHSPD</sequence>
<keyword evidence="1" id="KW-0812">Transmembrane</keyword>
<dbReference type="OrthoDB" id="6434695at2759"/>
<comment type="caution">
    <text evidence="2">The sequence shown here is derived from an EMBL/GenBank/DDBJ whole genome shotgun (WGS) entry which is preliminary data.</text>
</comment>
<evidence type="ECO:0000256" key="1">
    <source>
        <dbReference type="SAM" id="Phobius"/>
    </source>
</evidence>
<dbReference type="AlphaFoldDB" id="A0A9J6CLY9"/>
<keyword evidence="1" id="KW-0472">Membrane</keyword>
<proteinExistence type="predicted"/>
<name>A0A9J6CLY9_POLVA</name>
<evidence type="ECO:0000313" key="3">
    <source>
        <dbReference type="Proteomes" id="UP001107558"/>
    </source>
</evidence>
<keyword evidence="1" id="KW-1133">Transmembrane helix</keyword>
<feature type="transmembrane region" description="Helical" evidence="1">
    <location>
        <begin position="12"/>
        <end position="30"/>
    </location>
</feature>
<reference evidence="2" key="1">
    <citation type="submission" date="2021-03" db="EMBL/GenBank/DDBJ databases">
        <title>Chromosome level genome of the anhydrobiotic midge Polypedilum vanderplanki.</title>
        <authorList>
            <person name="Yoshida Y."/>
            <person name="Kikawada T."/>
            <person name="Gusev O."/>
        </authorList>
    </citation>
    <scope>NUCLEOTIDE SEQUENCE</scope>
    <source>
        <strain evidence="2">NIAS01</strain>
        <tissue evidence="2">Whole body or cell culture</tissue>
    </source>
</reference>
<gene>
    <name evidence="2" type="ORF">PVAND_012280</name>
</gene>
<evidence type="ECO:0000313" key="2">
    <source>
        <dbReference type="EMBL" id="KAG5682964.1"/>
    </source>
</evidence>
<accession>A0A9J6CLY9</accession>
<dbReference type="Proteomes" id="UP001107558">
    <property type="component" value="Chromosome 1"/>
</dbReference>
<keyword evidence="3" id="KW-1185">Reference proteome</keyword>